<reference evidence="1 2" key="1">
    <citation type="journal article" date="2022" name="G3 (Bethesda)">
        <title>Whole-genome sequence and methylome profiling of the almond [Prunus dulcis (Mill.) D.A. Webb] cultivar 'Nonpareil'.</title>
        <authorList>
            <person name="D'Amico-Willman K.M."/>
            <person name="Ouma W.Z."/>
            <person name="Meulia T."/>
            <person name="Sideli G.M."/>
            <person name="Gradziel T.M."/>
            <person name="Fresnedo-Ramirez J."/>
        </authorList>
    </citation>
    <scope>NUCLEOTIDE SEQUENCE [LARGE SCALE GENOMIC DNA]</scope>
    <source>
        <strain evidence="1">Clone GOH B32 T37-40</strain>
    </source>
</reference>
<dbReference type="EMBL" id="JAJFAZ020000004">
    <property type="protein sequence ID" value="KAI5331715.1"/>
    <property type="molecule type" value="Genomic_DNA"/>
</dbReference>
<accession>A0AAD4VUT4</accession>
<keyword evidence="2" id="KW-1185">Reference proteome</keyword>
<evidence type="ECO:0000313" key="2">
    <source>
        <dbReference type="Proteomes" id="UP001054821"/>
    </source>
</evidence>
<protein>
    <submittedName>
        <fullName evidence="1">Uncharacterized protein</fullName>
    </submittedName>
</protein>
<proteinExistence type="predicted"/>
<dbReference type="AlphaFoldDB" id="A0AAD4VUT4"/>
<name>A0AAD4VUT4_PRUDU</name>
<sequence length="75" mass="8083">MLVEYQDHVALSLLLFGLQGPDTPSNPAMPTLLKTQMSCFIVESGVALATSHLHVNFQTLKIIGGENNDDGDVND</sequence>
<dbReference type="Proteomes" id="UP001054821">
    <property type="component" value="Chromosome 4"/>
</dbReference>
<evidence type="ECO:0000313" key="1">
    <source>
        <dbReference type="EMBL" id="KAI5331715.1"/>
    </source>
</evidence>
<gene>
    <name evidence="1" type="ORF">L3X38_021841</name>
</gene>
<organism evidence="1 2">
    <name type="scientific">Prunus dulcis</name>
    <name type="common">Almond</name>
    <name type="synonym">Amygdalus dulcis</name>
    <dbReference type="NCBI Taxonomy" id="3755"/>
    <lineage>
        <taxon>Eukaryota</taxon>
        <taxon>Viridiplantae</taxon>
        <taxon>Streptophyta</taxon>
        <taxon>Embryophyta</taxon>
        <taxon>Tracheophyta</taxon>
        <taxon>Spermatophyta</taxon>
        <taxon>Magnoliopsida</taxon>
        <taxon>eudicotyledons</taxon>
        <taxon>Gunneridae</taxon>
        <taxon>Pentapetalae</taxon>
        <taxon>rosids</taxon>
        <taxon>fabids</taxon>
        <taxon>Rosales</taxon>
        <taxon>Rosaceae</taxon>
        <taxon>Amygdaloideae</taxon>
        <taxon>Amygdaleae</taxon>
        <taxon>Prunus</taxon>
    </lineage>
</organism>
<comment type="caution">
    <text evidence="1">The sequence shown here is derived from an EMBL/GenBank/DDBJ whole genome shotgun (WGS) entry which is preliminary data.</text>
</comment>